<evidence type="ECO:0000313" key="2">
    <source>
        <dbReference type="EMBL" id="ASS75324.1"/>
    </source>
</evidence>
<dbReference type="PANTHER" id="PTHR43190:SF3">
    <property type="entry name" value="N-ACETYL-D-GLUCOSAMINE KINASE"/>
    <property type="match status" value="1"/>
</dbReference>
<dbReference type="KEGG" id="tab:CIG75_10195"/>
<dbReference type="RefSeq" id="WP_094236572.1">
    <property type="nucleotide sequence ID" value="NZ_CP022657.1"/>
</dbReference>
<dbReference type="EMBL" id="CP022657">
    <property type="protein sequence ID" value="ASS75324.1"/>
    <property type="molecule type" value="Genomic_DNA"/>
</dbReference>
<protein>
    <recommendedName>
        <fullName evidence="1">ATPase BadF/BadG/BcrA/BcrD type domain-containing protein</fullName>
    </recommendedName>
</protein>
<dbReference type="Proteomes" id="UP000214688">
    <property type="component" value="Chromosome"/>
</dbReference>
<evidence type="ECO:0000313" key="3">
    <source>
        <dbReference type="Proteomes" id="UP000214688"/>
    </source>
</evidence>
<dbReference type="InterPro" id="IPR002731">
    <property type="entry name" value="ATPase_BadF"/>
</dbReference>
<organism evidence="2 3">
    <name type="scientific">Tumebacillus algifaecis</name>
    <dbReference type="NCBI Taxonomy" id="1214604"/>
    <lineage>
        <taxon>Bacteria</taxon>
        <taxon>Bacillati</taxon>
        <taxon>Bacillota</taxon>
        <taxon>Bacilli</taxon>
        <taxon>Bacillales</taxon>
        <taxon>Alicyclobacillaceae</taxon>
        <taxon>Tumebacillus</taxon>
    </lineage>
</organism>
<feature type="domain" description="ATPase BadF/BadG/BcrA/BcrD type" evidence="1">
    <location>
        <begin position="5"/>
        <end position="297"/>
    </location>
</feature>
<keyword evidence="3" id="KW-1185">Reference proteome</keyword>
<sequence>MKAFVGVDGGGSKTRAVVVTETGEWIADIVTAGSNVNHFGWERTQSVLQDLFVKIRAALPPDVRIHSLFFGVAGVDRPEARARMTEWIASRFPEAIVEVESDTLPALVSGSGETAGIVLIGGTGSIAFGINEQGEQCRVGGWGYLIGDEGSGYAIGKDACAMVMRSFDGRGPQTLLTAKLLDFYNVETPPALIPLVYATDMTREQIAGATRFVFEAAQEGDAVSIDLLSKAADELSDLVRTMLGRLSFKKERVPVVLTGGLFHEGSPLLDMVRGRLSERVDVVRSTHPPVVGAVSLAFKQGGATPGDHWEQTLVRIK</sequence>
<proteinExistence type="predicted"/>
<dbReference type="Gene3D" id="3.30.420.40">
    <property type="match status" value="2"/>
</dbReference>
<dbReference type="InterPro" id="IPR043129">
    <property type="entry name" value="ATPase_NBD"/>
</dbReference>
<accession>A0A223D1R3</accession>
<dbReference type="PANTHER" id="PTHR43190">
    <property type="entry name" value="N-ACETYL-D-GLUCOSAMINE KINASE"/>
    <property type="match status" value="1"/>
</dbReference>
<evidence type="ECO:0000259" key="1">
    <source>
        <dbReference type="Pfam" id="PF01869"/>
    </source>
</evidence>
<dbReference type="Pfam" id="PF01869">
    <property type="entry name" value="BcrAD_BadFG"/>
    <property type="match status" value="1"/>
</dbReference>
<gene>
    <name evidence="2" type="ORF">CIG75_10195</name>
</gene>
<reference evidence="2 3" key="1">
    <citation type="journal article" date="2015" name="Int. J. Syst. Evol. Microbiol.">
        <title>Tumebacillus algifaecis sp. nov., isolated from decomposing algal scum.</title>
        <authorList>
            <person name="Wu Y.F."/>
            <person name="Zhang B."/>
            <person name="Xing P."/>
            <person name="Wu Q.L."/>
            <person name="Liu S.J."/>
        </authorList>
    </citation>
    <scope>NUCLEOTIDE SEQUENCE [LARGE SCALE GENOMIC DNA]</scope>
    <source>
        <strain evidence="2 3">THMBR28</strain>
    </source>
</reference>
<dbReference type="SUPFAM" id="SSF53067">
    <property type="entry name" value="Actin-like ATPase domain"/>
    <property type="match status" value="2"/>
</dbReference>
<dbReference type="InterPro" id="IPR052519">
    <property type="entry name" value="Euk-type_GlcNAc_Kinase"/>
</dbReference>
<dbReference type="AlphaFoldDB" id="A0A223D1R3"/>
<name>A0A223D1R3_9BACL</name>
<dbReference type="CDD" id="cd24007">
    <property type="entry name" value="ASKHA_NBD_eukNAGK-like"/>
    <property type="match status" value="1"/>
</dbReference>